<dbReference type="AlphaFoldDB" id="A0AB39BQQ5"/>
<evidence type="ECO:0000256" key="2">
    <source>
        <dbReference type="RuleBase" id="RU362039"/>
    </source>
</evidence>
<accession>A0AB39BQQ5</accession>
<comment type="cofactor">
    <cofactor evidence="2">
        <name>a divalent metal cation</name>
        <dbReference type="ChEBI" id="CHEBI:60240"/>
    </cofactor>
</comment>
<comment type="similarity">
    <text evidence="1 2">Belongs to the metallophosphoesterase superfamily. YfcE family.</text>
</comment>
<name>A0AB39BQQ5_9BACI</name>
<dbReference type="InterPro" id="IPR000979">
    <property type="entry name" value="Phosphodiesterase_MJ0936/Vps29"/>
</dbReference>
<keyword evidence="2" id="KW-0479">Metal-binding</keyword>
<gene>
    <name evidence="4" type="ORF">AB3N04_15710</name>
</gene>
<dbReference type="EC" id="3.1.4.-" evidence="2"/>
<dbReference type="Gene3D" id="3.60.21.10">
    <property type="match status" value="1"/>
</dbReference>
<feature type="domain" description="Calcineurin-like phosphoesterase" evidence="3">
    <location>
        <begin position="1"/>
        <end position="145"/>
    </location>
</feature>
<evidence type="ECO:0000313" key="4">
    <source>
        <dbReference type="EMBL" id="XDI36137.1"/>
    </source>
</evidence>
<dbReference type="EMBL" id="CP162551">
    <property type="protein sequence ID" value="XDI36137.1"/>
    <property type="molecule type" value="Genomic_DNA"/>
</dbReference>
<dbReference type="SUPFAM" id="SSF56300">
    <property type="entry name" value="Metallo-dependent phosphatases"/>
    <property type="match status" value="1"/>
</dbReference>
<dbReference type="Pfam" id="PF12850">
    <property type="entry name" value="Metallophos_2"/>
    <property type="match status" value="1"/>
</dbReference>
<organism evidence="4">
    <name type="scientific">Alkalihalophilus sp. As8PL</name>
    <dbReference type="NCBI Taxonomy" id="3237103"/>
    <lineage>
        <taxon>Bacteria</taxon>
        <taxon>Bacillati</taxon>
        <taxon>Bacillota</taxon>
        <taxon>Bacilli</taxon>
        <taxon>Bacillales</taxon>
        <taxon>Bacillaceae</taxon>
        <taxon>Alkalihalophilus</taxon>
    </lineage>
</organism>
<dbReference type="InterPro" id="IPR029052">
    <property type="entry name" value="Metallo-depent_PP-like"/>
</dbReference>
<dbReference type="PANTHER" id="PTHR11124">
    <property type="entry name" value="VACUOLAR SORTING PROTEIN VPS29"/>
    <property type="match status" value="1"/>
</dbReference>
<dbReference type="GO" id="GO:0046872">
    <property type="term" value="F:metal ion binding"/>
    <property type="evidence" value="ECO:0007669"/>
    <property type="project" value="UniProtKB-KW"/>
</dbReference>
<dbReference type="GO" id="GO:0016787">
    <property type="term" value="F:hydrolase activity"/>
    <property type="evidence" value="ECO:0007669"/>
    <property type="project" value="UniProtKB-UniRule"/>
</dbReference>
<dbReference type="NCBIfam" id="TIGR00040">
    <property type="entry name" value="yfcE"/>
    <property type="match status" value="1"/>
</dbReference>
<reference evidence="4" key="1">
    <citation type="submission" date="2024-07" db="EMBL/GenBank/DDBJ databases">
        <title>Identification and characteristics of an arsenic-resistant bacterial isolate, which belongs to a novel species.</title>
        <authorList>
            <person name="Juszczyk A."/>
            <person name="Kowalczyk A."/>
            <person name="Was K."/>
            <person name="Kosowicz W."/>
            <person name="Budzyn A."/>
            <person name="Latowski D."/>
        </authorList>
    </citation>
    <scope>NUCLEOTIDE SEQUENCE</scope>
    <source>
        <strain evidence="4">As8PL</strain>
    </source>
</reference>
<evidence type="ECO:0000259" key="3">
    <source>
        <dbReference type="Pfam" id="PF12850"/>
    </source>
</evidence>
<dbReference type="RefSeq" id="WP_368503614.1">
    <property type="nucleotide sequence ID" value="NZ_CP162551.1"/>
</dbReference>
<dbReference type="InterPro" id="IPR024654">
    <property type="entry name" value="Calcineurin-like_PHP_lpxH"/>
</dbReference>
<sequence>MKLLIMSDSHGWGEEIVQLVKRHQHEVDAMIHCGDSELQVDASELEGIKMVKGNCDFGADFPEDLIETFGSFVVYATHGHLYNVKMTHVPLSYRAEEVGANLVCFGHSHVATSFKEQGIVFINPGSFRLPRSPKEQTYVICEVTDSTIHVRFYERESAEELHTLSENYSR</sequence>
<proteinExistence type="inferred from homology"/>
<protein>
    <recommendedName>
        <fullName evidence="2">Phosphoesterase</fullName>
        <ecNumber evidence="2">3.1.4.-</ecNumber>
    </recommendedName>
</protein>
<evidence type="ECO:0000256" key="1">
    <source>
        <dbReference type="ARBA" id="ARBA00008950"/>
    </source>
</evidence>